<protein>
    <recommendedName>
        <fullName evidence="4">Secreted protein</fullName>
    </recommendedName>
</protein>
<organism evidence="2 3">
    <name type="scientific">Sordaria brevicollis</name>
    <dbReference type="NCBI Taxonomy" id="83679"/>
    <lineage>
        <taxon>Eukaryota</taxon>
        <taxon>Fungi</taxon>
        <taxon>Dikarya</taxon>
        <taxon>Ascomycota</taxon>
        <taxon>Pezizomycotina</taxon>
        <taxon>Sordariomycetes</taxon>
        <taxon>Sordariomycetidae</taxon>
        <taxon>Sordariales</taxon>
        <taxon>Sordariaceae</taxon>
        <taxon>Sordaria</taxon>
    </lineage>
</organism>
<evidence type="ECO:0008006" key="4">
    <source>
        <dbReference type="Google" id="ProtNLM"/>
    </source>
</evidence>
<keyword evidence="3" id="KW-1185">Reference proteome</keyword>
<reference evidence="2" key="2">
    <citation type="submission" date="2023-07" db="EMBL/GenBank/DDBJ databases">
        <authorList>
            <consortium name="Lawrence Berkeley National Laboratory"/>
            <person name="Haridas S."/>
            <person name="Hensen N."/>
            <person name="Bonometti L."/>
            <person name="Westerberg I."/>
            <person name="Brannstrom I.O."/>
            <person name="Guillou S."/>
            <person name="Cros-Aarteil S."/>
            <person name="Calhoun S."/>
            <person name="Kuo A."/>
            <person name="Mondo S."/>
            <person name="Pangilinan J."/>
            <person name="Riley R."/>
            <person name="LaButti K."/>
            <person name="Andreopoulos B."/>
            <person name="Lipzen A."/>
            <person name="Chen C."/>
            <person name="Yanf M."/>
            <person name="Daum C."/>
            <person name="Ng V."/>
            <person name="Clum A."/>
            <person name="Steindorff A."/>
            <person name="Ohm R."/>
            <person name="Martin F."/>
            <person name="Silar P."/>
            <person name="Natvig D."/>
            <person name="Lalanne C."/>
            <person name="Gautier V."/>
            <person name="Ament-velasquez S.L."/>
            <person name="Kruys A."/>
            <person name="Hutchinson M.I."/>
            <person name="Powell A.J."/>
            <person name="Barry K."/>
            <person name="Miller A.N."/>
            <person name="Grigoriev I.V."/>
            <person name="Debuchy R."/>
            <person name="Gladieux P."/>
            <person name="Thoren M.H."/>
            <person name="Johannesson H."/>
        </authorList>
    </citation>
    <scope>NUCLEOTIDE SEQUENCE</scope>
    <source>
        <strain evidence="2">FGSC 1904</strain>
    </source>
</reference>
<dbReference type="EMBL" id="JAUTDP010000002">
    <property type="protein sequence ID" value="KAK3401494.1"/>
    <property type="molecule type" value="Genomic_DNA"/>
</dbReference>
<comment type="caution">
    <text evidence="2">The sequence shown here is derived from an EMBL/GenBank/DDBJ whole genome shotgun (WGS) entry which is preliminary data.</text>
</comment>
<feature type="chain" id="PRO_5042178415" description="Secreted protein" evidence="1">
    <location>
        <begin position="20"/>
        <end position="99"/>
    </location>
</feature>
<accession>A0AAE0PKD4</accession>
<sequence>MNYCITLLSLHLQCHLRLSFVSFLGWLGYHCGCSAPDGPLPGHPTFQRQDPGTRPHFPPCLRRARAEVGVRMSSICGYLSYLISCHTNRPLYSASSSSY</sequence>
<evidence type="ECO:0000313" key="2">
    <source>
        <dbReference type="EMBL" id="KAK3401494.1"/>
    </source>
</evidence>
<feature type="signal peptide" evidence="1">
    <location>
        <begin position="1"/>
        <end position="19"/>
    </location>
</feature>
<evidence type="ECO:0000256" key="1">
    <source>
        <dbReference type="SAM" id="SignalP"/>
    </source>
</evidence>
<reference evidence="2" key="1">
    <citation type="journal article" date="2023" name="Mol. Phylogenet. Evol.">
        <title>Genome-scale phylogeny and comparative genomics of the fungal order Sordariales.</title>
        <authorList>
            <person name="Hensen N."/>
            <person name="Bonometti L."/>
            <person name="Westerberg I."/>
            <person name="Brannstrom I.O."/>
            <person name="Guillou S."/>
            <person name="Cros-Aarteil S."/>
            <person name="Calhoun S."/>
            <person name="Haridas S."/>
            <person name="Kuo A."/>
            <person name="Mondo S."/>
            <person name="Pangilinan J."/>
            <person name="Riley R."/>
            <person name="LaButti K."/>
            <person name="Andreopoulos B."/>
            <person name="Lipzen A."/>
            <person name="Chen C."/>
            <person name="Yan M."/>
            <person name="Daum C."/>
            <person name="Ng V."/>
            <person name="Clum A."/>
            <person name="Steindorff A."/>
            <person name="Ohm R.A."/>
            <person name="Martin F."/>
            <person name="Silar P."/>
            <person name="Natvig D.O."/>
            <person name="Lalanne C."/>
            <person name="Gautier V."/>
            <person name="Ament-Velasquez S.L."/>
            <person name="Kruys A."/>
            <person name="Hutchinson M.I."/>
            <person name="Powell A.J."/>
            <person name="Barry K."/>
            <person name="Miller A.N."/>
            <person name="Grigoriev I.V."/>
            <person name="Debuchy R."/>
            <person name="Gladieux P."/>
            <person name="Hiltunen Thoren M."/>
            <person name="Johannesson H."/>
        </authorList>
    </citation>
    <scope>NUCLEOTIDE SEQUENCE</scope>
    <source>
        <strain evidence="2">FGSC 1904</strain>
    </source>
</reference>
<dbReference type="AlphaFoldDB" id="A0AAE0PKD4"/>
<name>A0AAE0PKD4_SORBR</name>
<keyword evidence="1" id="KW-0732">Signal</keyword>
<evidence type="ECO:0000313" key="3">
    <source>
        <dbReference type="Proteomes" id="UP001281003"/>
    </source>
</evidence>
<gene>
    <name evidence="2" type="ORF">B0T20DRAFT_116182</name>
</gene>
<proteinExistence type="predicted"/>
<dbReference type="Proteomes" id="UP001281003">
    <property type="component" value="Unassembled WGS sequence"/>
</dbReference>